<dbReference type="AlphaFoldDB" id="A0A5J5IXS8"/>
<protein>
    <recommendedName>
        <fullName evidence="3">Glycoside hydrolase family 65</fullName>
    </recommendedName>
</protein>
<proteinExistence type="predicted"/>
<dbReference type="OrthoDB" id="127395at2"/>
<dbReference type="RefSeq" id="WP_150450198.1">
    <property type="nucleotide sequence ID" value="NZ_VYSA01000004.1"/>
</dbReference>
<organism evidence="1 2">
    <name type="scientific">Microbacterium rhizomatis</name>
    <dbReference type="NCBI Taxonomy" id="1631477"/>
    <lineage>
        <taxon>Bacteria</taxon>
        <taxon>Bacillati</taxon>
        <taxon>Actinomycetota</taxon>
        <taxon>Actinomycetes</taxon>
        <taxon>Micrococcales</taxon>
        <taxon>Microbacteriaceae</taxon>
        <taxon>Microbacterium</taxon>
    </lineage>
</organism>
<dbReference type="InterPro" id="IPR012341">
    <property type="entry name" value="6hp_glycosidase-like_sf"/>
</dbReference>
<reference evidence="2" key="1">
    <citation type="submission" date="2019-09" db="EMBL/GenBank/DDBJ databases">
        <title>Mumia zhuanghuii sp. nov. isolated from the intestinal contents of plateau pika (Ochotona curzoniae) in the Qinghai-Tibet plateau of China.</title>
        <authorList>
            <person name="Tian Z."/>
        </authorList>
    </citation>
    <scope>NUCLEOTIDE SEQUENCE [LARGE SCALE GENOMIC DNA]</scope>
    <source>
        <strain evidence="2">JCM 30598</strain>
    </source>
</reference>
<dbReference type="EMBL" id="VYSA01000004">
    <property type="protein sequence ID" value="KAA9106055.1"/>
    <property type="molecule type" value="Genomic_DNA"/>
</dbReference>
<dbReference type="GO" id="GO:0005975">
    <property type="term" value="P:carbohydrate metabolic process"/>
    <property type="evidence" value="ECO:0007669"/>
    <property type="project" value="InterPro"/>
</dbReference>
<accession>A0A5J5IXS8</accession>
<comment type="caution">
    <text evidence="1">The sequence shown here is derived from an EMBL/GenBank/DDBJ whole genome shotgun (WGS) entry which is preliminary data.</text>
</comment>
<keyword evidence="2" id="KW-1185">Reference proteome</keyword>
<dbReference type="InterPro" id="IPR008928">
    <property type="entry name" value="6-hairpin_glycosidase_sf"/>
</dbReference>
<evidence type="ECO:0000313" key="2">
    <source>
        <dbReference type="Proteomes" id="UP000325827"/>
    </source>
</evidence>
<evidence type="ECO:0000313" key="1">
    <source>
        <dbReference type="EMBL" id="KAA9106055.1"/>
    </source>
</evidence>
<dbReference type="Proteomes" id="UP000325827">
    <property type="component" value="Unassembled WGS sequence"/>
</dbReference>
<dbReference type="Gene3D" id="1.50.10.10">
    <property type="match status" value="1"/>
</dbReference>
<sequence>MLTEVNPENVRTVGNGTFAYSFDFTGMQSFPNLHDQSAAWNSAQAAAGGDITAAFSAPATIDTATMSNWGWHEMPNPDGFALEDAMTDYQTARGTVSYPDRYAFTPEGKVAEGYEAGAWLHANPHRLDLGRIGLVLRDAVGADPIEDPEQVTSAMQTLDLWSGVANSTITFAGQSVTVETVAATDSDTVAFRITSPLLADGRLAIGFSFPYGSDGFLQTGDWAADSRHTSILRTSEAGRAAITRELDNTRYVVDARFDSGDIREVSPHRFELTTSADAIELTVQFAPDSSGIGRPSLFEEVEASSLSGWREFWELGAAIALSAPDDDRAFELERRVVLSQYLTRVNSSGALPPQETGLVTNSWHGKFHLEMHFWHAAHFAGWGRPELLERSFPWYLSILDVARQTARRQGYPGARWPKQVGPDGRESPSEIGSLLIWQQPHILYMLELAWGAASATHRAQLLDQFTELVEETATFMGAFVEERDGSFHLGPPVMPAQEFYDSRTTEDPTFELAYWWWGLEIAQRWRERWGAARREDWTDVQSRLAMPCVRDGHYQAIATPPYLRRDDHPSLLAALGVMPPTPLIDPGIMSATLQDIMDDWDWGSAFGWDYPVMAMTAGRLGDAELAIDLLTREAVKNRFTAVGHNPQLGSLLPIYLPSNGALLAAISLLATAGKDATPLFPEDWSVNAEGFIPWPN</sequence>
<name>A0A5J5IXS8_9MICO</name>
<evidence type="ECO:0008006" key="3">
    <source>
        <dbReference type="Google" id="ProtNLM"/>
    </source>
</evidence>
<dbReference type="SUPFAM" id="SSF48208">
    <property type="entry name" value="Six-hairpin glycosidases"/>
    <property type="match status" value="1"/>
</dbReference>
<gene>
    <name evidence="1" type="ORF">F6B43_17005</name>
</gene>